<dbReference type="InterPro" id="IPR029044">
    <property type="entry name" value="Nucleotide-diphossugar_trans"/>
</dbReference>
<evidence type="ECO:0000313" key="3">
    <source>
        <dbReference type="Proteomes" id="UP000178176"/>
    </source>
</evidence>
<reference evidence="2 3" key="1">
    <citation type="journal article" date="2016" name="Nat. Commun.">
        <title>Thousands of microbial genomes shed light on interconnected biogeochemical processes in an aquifer system.</title>
        <authorList>
            <person name="Anantharaman K."/>
            <person name="Brown C.T."/>
            <person name="Hug L.A."/>
            <person name="Sharon I."/>
            <person name="Castelle C.J."/>
            <person name="Probst A.J."/>
            <person name="Thomas B.C."/>
            <person name="Singh A."/>
            <person name="Wilkins M.J."/>
            <person name="Karaoz U."/>
            <person name="Brodie E.L."/>
            <person name="Williams K.H."/>
            <person name="Hubbard S.S."/>
            <person name="Banfield J.F."/>
        </authorList>
    </citation>
    <scope>NUCLEOTIDE SEQUENCE [LARGE SCALE GENOMIC DNA]</scope>
</reference>
<dbReference type="PANTHER" id="PTHR43179">
    <property type="entry name" value="RHAMNOSYLTRANSFERASE WBBL"/>
    <property type="match status" value="1"/>
</dbReference>
<gene>
    <name evidence="2" type="ORF">A2876_03380</name>
</gene>
<protein>
    <submittedName>
        <fullName evidence="2">Uncharacterized protein</fullName>
    </submittedName>
</protein>
<organism evidence="2 3">
    <name type="scientific">Candidatus Amesbacteria bacterium RIFCSPHIGHO2_01_FULL_48_32b</name>
    <dbReference type="NCBI Taxonomy" id="1797253"/>
    <lineage>
        <taxon>Bacteria</taxon>
        <taxon>Candidatus Amesiibacteriota</taxon>
    </lineage>
</organism>
<keyword evidence="1" id="KW-0472">Membrane</keyword>
<keyword evidence="1" id="KW-1133">Transmembrane helix</keyword>
<name>A0A1F4YDM3_9BACT</name>
<dbReference type="PANTHER" id="PTHR43179:SF7">
    <property type="entry name" value="RHAMNOSYLTRANSFERASE WBBL"/>
    <property type="match status" value="1"/>
</dbReference>
<dbReference type="Gene3D" id="3.90.550.10">
    <property type="entry name" value="Spore Coat Polysaccharide Biosynthesis Protein SpsA, Chain A"/>
    <property type="match status" value="1"/>
</dbReference>
<sequence length="273" mass="31104">MKTLSIIILSYNVKKLLLDCLKSIPKNTDWEVIVVDNASSDDSVVAVKKHFPDITIVTNGENLGFAKANNITIKQSTGKFVLLLNPDTVIYPKSIETVLDYIKSHPKVGAATCRVELPDGTLDYSCHRGFPTPWNSLMHFLKLRSSYSTKDIPDTIHEIDALTGAFAMIRRTAGDQVGWLDEDYFWNGEDIDFCYKLKESGWKVVYIPDVKITHFKGASSKATPQTRRKWALNSTQVMELFYKKRLAQKYPFFVNWLVYLGIGILKFIRLIKN</sequence>
<dbReference type="Proteomes" id="UP000178176">
    <property type="component" value="Unassembled WGS sequence"/>
</dbReference>
<feature type="transmembrane region" description="Helical" evidence="1">
    <location>
        <begin position="252"/>
        <end position="271"/>
    </location>
</feature>
<dbReference type="CDD" id="cd04186">
    <property type="entry name" value="GT_2_like_c"/>
    <property type="match status" value="1"/>
</dbReference>
<accession>A0A1F4YDM3</accession>
<dbReference type="Pfam" id="PF13641">
    <property type="entry name" value="Glyco_tranf_2_3"/>
    <property type="match status" value="1"/>
</dbReference>
<keyword evidence="1" id="KW-0812">Transmembrane</keyword>
<evidence type="ECO:0000313" key="2">
    <source>
        <dbReference type="EMBL" id="OGC91958.1"/>
    </source>
</evidence>
<evidence type="ECO:0000256" key="1">
    <source>
        <dbReference type="SAM" id="Phobius"/>
    </source>
</evidence>
<dbReference type="AlphaFoldDB" id="A0A1F4YDM3"/>
<dbReference type="SUPFAM" id="SSF53448">
    <property type="entry name" value="Nucleotide-diphospho-sugar transferases"/>
    <property type="match status" value="1"/>
</dbReference>
<proteinExistence type="predicted"/>
<comment type="caution">
    <text evidence="2">The sequence shown here is derived from an EMBL/GenBank/DDBJ whole genome shotgun (WGS) entry which is preliminary data.</text>
</comment>
<dbReference type="EMBL" id="MEXH01000026">
    <property type="protein sequence ID" value="OGC91958.1"/>
    <property type="molecule type" value="Genomic_DNA"/>
</dbReference>